<reference evidence="1" key="3">
    <citation type="submission" date="2021-05" db="UniProtKB">
        <authorList>
            <consortium name="EnsemblPlants"/>
        </authorList>
    </citation>
    <scope>IDENTIFICATION</scope>
    <source>
        <strain evidence="1">cv. B73</strain>
    </source>
</reference>
<name>A0A804U6J0_MAIZE</name>
<dbReference type="AlphaFoldDB" id="A0A804U6J0"/>
<evidence type="ECO:0000313" key="1">
    <source>
        <dbReference type="EnsemblPlants" id="Zm00001eb219550_P001"/>
    </source>
</evidence>
<dbReference type="EnsemblPlants" id="Zm00001eb219550_T001">
    <property type="protein sequence ID" value="Zm00001eb219550_P001"/>
    <property type="gene ID" value="Zm00001eb219550"/>
</dbReference>
<dbReference type="Gramene" id="Zm00001eb219550_T001">
    <property type="protein sequence ID" value="Zm00001eb219550_P001"/>
    <property type="gene ID" value="Zm00001eb219550"/>
</dbReference>
<protein>
    <submittedName>
        <fullName evidence="1">Uncharacterized protein</fullName>
    </submittedName>
</protein>
<keyword evidence="2" id="KW-1185">Reference proteome</keyword>
<accession>A0A804U6J0</accession>
<organism evidence="1 2">
    <name type="scientific">Zea mays</name>
    <name type="common">Maize</name>
    <dbReference type="NCBI Taxonomy" id="4577"/>
    <lineage>
        <taxon>Eukaryota</taxon>
        <taxon>Viridiplantae</taxon>
        <taxon>Streptophyta</taxon>
        <taxon>Embryophyta</taxon>
        <taxon>Tracheophyta</taxon>
        <taxon>Spermatophyta</taxon>
        <taxon>Magnoliopsida</taxon>
        <taxon>Liliopsida</taxon>
        <taxon>Poales</taxon>
        <taxon>Poaceae</taxon>
        <taxon>PACMAD clade</taxon>
        <taxon>Panicoideae</taxon>
        <taxon>Andropogonodae</taxon>
        <taxon>Andropogoneae</taxon>
        <taxon>Tripsacinae</taxon>
        <taxon>Zea</taxon>
    </lineage>
</organism>
<dbReference type="InParanoid" id="A0A804U6J0"/>
<reference evidence="2" key="1">
    <citation type="journal article" date="2009" name="Science">
        <title>The B73 maize genome: complexity, diversity, and dynamics.</title>
        <authorList>
            <person name="Schnable P.S."/>
            <person name="Ware D."/>
            <person name="Fulton R.S."/>
            <person name="Stein J.C."/>
            <person name="Wei F."/>
            <person name="Pasternak S."/>
            <person name="Liang C."/>
            <person name="Zhang J."/>
            <person name="Fulton L."/>
            <person name="Graves T.A."/>
            <person name="Minx P."/>
            <person name="Reily A.D."/>
            <person name="Courtney L."/>
            <person name="Kruchowski S.S."/>
            <person name="Tomlinson C."/>
            <person name="Strong C."/>
            <person name="Delehaunty K."/>
            <person name="Fronick C."/>
            <person name="Courtney B."/>
            <person name="Rock S.M."/>
            <person name="Belter E."/>
            <person name="Du F."/>
            <person name="Kim K."/>
            <person name="Abbott R.M."/>
            <person name="Cotton M."/>
            <person name="Levy A."/>
            <person name="Marchetto P."/>
            <person name="Ochoa K."/>
            <person name="Jackson S.M."/>
            <person name="Gillam B."/>
            <person name="Chen W."/>
            <person name="Yan L."/>
            <person name="Higginbotham J."/>
            <person name="Cardenas M."/>
            <person name="Waligorski J."/>
            <person name="Applebaum E."/>
            <person name="Phelps L."/>
            <person name="Falcone J."/>
            <person name="Kanchi K."/>
            <person name="Thane T."/>
            <person name="Scimone A."/>
            <person name="Thane N."/>
            <person name="Henke J."/>
            <person name="Wang T."/>
            <person name="Ruppert J."/>
            <person name="Shah N."/>
            <person name="Rotter K."/>
            <person name="Hodges J."/>
            <person name="Ingenthron E."/>
            <person name="Cordes M."/>
            <person name="Kohlberg S."/>
            <person name="Sgro J."/>
            <person name="Delgado B."/>
            <person name="Mead K."/>
            <person name="Chinwalla A."/>
            <person name="Leonard S."/>
            <person name="Crouse K."/>
            <person name="Collura K."/>
            <person name="Kudrna D."/>
            <person name="Currie J."/>
            <person name="He R."/>
            <person name="Angelova A."/>
            <person name="Rajasekar S."/>
            <person name="Mueller T."/>
            <person name="Lomeli R."/>
            <person name="Scara G."/>
            <person name="Ko A."/>
            <person name="Delaney K."/>
            <person name="Wissotski M."/>
            <person name="Lopez G."/>
            <person name="Campos D."/>
            <person name="Braidotti M."/>
            <person name="Ashley E."/>
            <person name="Golser W."/>
            <person name="Kim H."/>
            <person name="Lee S."/>
            <person name="Lin J."/>
            <person name="Dujmic Z."/>
            <person name="Kim W."/>
            <person name="Talag J."/>
            <person name="Zuccolo A."/>
            <person name="Fan C."/>
            <person name="Sebastian A."/>
            <person name="Kramer M."/>
            <person name="Spiegel L."/>
            <person name="Nascimento L."/>
            <person name="Zutavern T."/>
            <person name="Miller B."/>
            <person name="Ambroise C."/>
            <person name="Muller S."/>
            <person name="Spooner W."/>
            <person name="Narechania A."/>
            <person name="Ren L."/>
            <person name="Wei S."/>
            <person name="Kumari S."/>
            <person name="Faga B."/>
            <person name="Levy M.J."/>
            <person name="McMahan L."/>
            <person name="Van Buren P."/>
            <person name="Vaughn M.W."/>
            <person name="Ying K."/>
            <person name="Yeh C.-T."/>
            <person name="Emrich S.J."/>
            <person name="Jia Y."/>
            <person name="Kalyanaraman A."/>
            <person name="Hsia A.-P."/>
            <person name="Barbazuk W.B."/>
            <person name="Baucom R.S."/>
            <person name="Brutnell T.P."/>
            <person name="Carpita N.C."/>
            <person name="Chaparro C."/>
            <person name="Chia J.-M."/>
            <person name="Deragon J.-M."/>
            <person name="Estill J.C."/>
            <person name="Fu Y."/>
            <person name="Jeddeloh J.A."/>
            <person name="Han Y."/>
            <person name="Lee H."/>
            <person name="Li P."/>
            <person name="Lisch D.R."/>
            <person name="Liu S."/>
            <person name="Liu Z."/>
            <person name="Nagel D.H."/>
            <person name="McCann M.C."/>
            <person name="SanMiguel P."/>
            <person name="Myers A.M."/>
            <person name="Nettleton D."/>
            <person name="Nguyen J."/>
            <person name="Penning B.W."/>
            <person name="Ponnala L."/>
            <person name="Schneider K.L."/>
            <person name="Schwartz D.C."/>
            <person name="Sharma A."/>
            <person name="Soderlund C."/>
            <person name="Springer N.M."/>
            <person name="Sun Q."/>
            <person name="Wang H."/>
            <person name="Waterman M."/>
            <person name="Westerman R."/>
            <person name="Wolfgruber T.K."/>
            <person name="Yang L."/>
            <person name="Yu Y."/>
            <person name="Zhang L."/>
            <person name="Zhou S."/>
            <person name="Zhu Q."/>
            <person name="Bennetzen J.L."/>
            <person name="Dawe R.K."/>
            <person name="Jiang J."/>
            <person name="Jiang N."/>
            <person name="Presting G.G."/>
            <person name="Wessler S.R."/>
            <person name="Aluru S."/>
            <person name="Martienssen R.A."/>
            <person name="Clifton S.W."/>
            <person name="McCombie W.R."/>
            <person name="Wing R.A."/>
            <person name="Wilson R.K."/>
        </authorList>
    </citation>
    <scope>NUCLEOTIDE SEQUENCE [LARGE SCALE GENOMIC DNA]</scope>
    <source>
        <strain evidence="2">cv. B73</strain>
    </source>
</reference>
<reference evidence="1" key="2">
    <citation type="submission" date="2019-07" db="EMBL/GenBank/DDBJ databases">
        <authorList>
            <person name="Seetharam A."/>
            <person name="Woodhouse M."/>
            <person name="Cannon E."/>
        </authorList>
    </citation>
    <scope>NUCLEOTIDE SEQUENCE [LARGE SCALE GENOMIC DNA]</scope>
    <source>
        <strain evidence="1">cv. B73</strain>
    </source>
</reference>
<sequence length="72" mass="8257">MMMALPRLHAAPCWRRPPEFGAGRRSAAALFFHLMKKPLNRTEAGCQHCNHCSGEDEAVEGDFQEFQDYDEF</sequence>
<dbReference type="Proteomes" id="UP000007305">
    <property type="component" value="Chromosome 5"/>
</dbReference>
<proteinExistence type="predicted"/>
<evidence type="ECO:0000313" key="2">
    <source>
        <dbReference type="Proteomes" id="UP000007305"/>
    </source>
</evidence>